<dbReference type="EC" id="2.7.7.80" evidence="4"/>
<keyword evidence="4" id="KW-0808">Transferase</keyword>
<dbReference type="SUPFAM" id="SSF69572">
    <property type="entry name" value="Activating enzymes of the ubiquitin-like proteins"/>
    <property type="match status" value="1"/>
</dbReference>
<keyword evidence="2" id="KW-1133">Transmembrane helix</keyword>
<dbReference type="Pfam" id="PF00899">
    <property type="entry name" value="ThiF"/>
    <property type="match status" value="1"/>
</dbReference>
<comment type="caution">
    <text evidence="4">The sequence shown here is derived from an EMBL/GenBank/DDBJ whole genome shotgun (WGS) entry which is preliminary data.</text>
</comment>
<reference evidence="4" key="1">
    <citation type="submission" date="2019-08" db="EMBL/GenBank/DDBJ databases">
        <authorList>
            <person name="Kucharzyk K."/>
            <person name="Murdoch R.W."/>
            <person name="Higgins S."/>
            <person name="Loffler F."/>
        </authorList>
    </citation>
    <scope>NUCLEOTIDE SEQUENCE</scope>
</reference>
<dbReference type="InterPro" id="IPR000594">
    <property type="entry name" value="ThiF_NAD_FAD-bd"/>
</dbReference>
<keyword evidence="4" id="KW-0548">Nucleotidyltransferase</keyword>
<dbReference type="GO" id="GO:0061605">
    <property type="term" value="F:molybdopterin-synthase adenylyltransferase activity"/>
    <property type="evidence" value="ECO:0007669"/>
    <property type="project" value="UniProtKB-EC"/>
</dbReference>
<evidence type="ECO:0000256" key="2">
    <source>
        <dbReference type="SAM" id="Phobius"/>
    </source>
</evidence>
<protein>
    <submittedName>
        <fullName evidence="4">Sulfur carrier protein adenylyltransferase</fullName>
        <ecNumber evidence="4">2.7.7.80</ecNumber>
    </submittedName>
</protein>
<dbReference type="PANTHER" id="PTHR10953">
    <property type="entry name" value="UBIQUITIN-ACTIVATING ENZYME E1"/>
    <property type="match status" value="1"/>
</dbReference>
<name>A0A644TY93_9ZZZZ</name>
<evidence type="ECO:0000259" key="3">
    <source>
        <dbReference type="Pfam" id="PF00899"/>
    </source>
</evidence>
<dbReference type="PANTHER" id="PTHR10953:SF102">
    <property type="entry name" value="ADENYLYLTRANSFERASE AND SULFURTRANSFERASE MOCS3"/>
    <property type="match status" value="1"/>
</dbReference>
<dbReference type="AlphaFoldDB" id="A0A644TY93"/>
<accession>A0A644TY93</accession>
<evidence type="ECO:0000313" key="4">
    <source>
        <dbReference type="EMBL" id="MPL71609.1"/>
    </source>
</evidence>
<dbReference type="FunFam" id="3.40.50.720:FF:000080">
    <property type="entry name" value="Thiazole biosynthesis adenylyltransferase ThiF"/>
    <property type="match status" value="1"/>
</dbReference>
<feature type="domain" description="THIF-type NAD/FAD binding fold" evidence="3">
    <location>
        <begin position="12"/>
        <end position="237"/>
    </location>
</feature>
<dbReference type="Gene3D" id="3.40.50.720">
    <property type="entry name" value="NAD(P)-binding Rossmann-like Domain"/>
    <property type="match status" value="1"/>
</dbReference>
<dbReference type="InterPro" id="IPR035985">
    <property type="entry name" value="Ubiquitin-activating_enz"/>
</dbReference>
<organism evidence="4">
    <name type="scientific">bioreactor metagenome</name>
    <dbReference type="NCBI Taxonomy" id="1076179"/>
    <lineage>
        <taxon>unclassified sequences</taxon>
        <taxon>metagenomes</taxon>
        <taxon>ecological metagenomes</taxon>
    </lineage>
</organism>
<feature type="transmembrane region" description="Helical" evidence="2">
    <location>
        <begin position="32"/>
        <end position="56"/>
    </location>
</feature>
<dbReference type="CDD" id="cd00757">
    <property type="entry name" value="ThiF_MoeB_HesA_family"/>
    <property type="match status" value="1"/>
</dbReference>
<gene>
    <name evidence="4" type="primary">ttuC_1</name>
    <name evidence="4" type="ORF">SDC9_17386</name>
</gene>
<dbReference type="EMBL" id="VSSQ01000060">
    <property type="protein sequence ID" value="MPL71609.1"/>
    <property type="molecule type" value="Genomic_DNA"/>
</dbReference>
<dbReference type="GO" id="GO:0004792">
    <property type="term" value="F:thiosulfate-cyanide sulfurtransferase activity"/>
    <property type="evidence" value="ECO:0007669"/>
    <property type="project" value="TreeGrafter"/>
</dbReference>
<sequence length="254" mass="27281">MSAESSSSDVRYLRQTPLFGKEGQKKLKNARILLAGAGGLGSAIAMYLASAGVGYIRIADEDAVERSNLNRQILYHETDIGICKVEAAEKTIHALNSGIEVEAVCRHIDEKSVGSLVRGMDLIIDGMDNFAARYVLNRAGLDEKIPFIHGAVNGFYGQVTTLIPGITPCLRCLVPTDPAWEKKVIIGVTCGVIGSIEANEALKYLTGTGKLLQNRLLLWDGLLGESESIEIVSSPDCADCGFSEGEPDARRIVS</sequence>
<dbReference type="InterPro" id="IPR045886">
    <property type="entry name" value="ThiF/MoeB/HesA"/>
</dbReference>
<proteinExistence type="inferred from homology"/>
<dbReference type="GO" id="GO:0005737">
    <property type="term" value="C:cytoplasm"/>
    <property type="evidence" value="ECO:0007669"/>
    <property type="project" value="TreeGrafter"/>
</dbReference>
<dbReference type="GO" id="GO:0008641">
    <property type="term" value="F:ubiquitin-like modifier activating enzyme activity"/>
    <property type="evidence" value="ECO:0007669"/>
    <property type="project" value="InterPro"/>
</dbReference>
<evidence type="ECO:0000256" key="1">
    <source>
        <dbReference type="ARBA" id="ARBA00009919"/>
    </source>
</evidence>
<comment type="similarity">
    <text evidence="1">Belongs to the HesA/MoeB/ThiF family.</text>
</comment>
<keyword evidence="2" id="KW-0472">Membrane</keyword>
<keyword evidence="2" id="KW-0812">Transmembrane</keyword>